<organism evidence="2 3">
    <name type="scientific">Orchesella dallaii</name>
    <dbReference type="NCBI Taxonomy" id="48710"/>
    <lineage>
        <taxon>Eukaryota</taxon>
        <taxon>Metazoa</taxon>
        <taxon>Ecdysozoa</taxon>
        <taxon>Arthropoda</taxon>
        <taxon>Hexapoda</taxon>
        <taxon>Collembola</taxon>
        <taxon>Entomobryomorpha</taxon>
        <taxon>Entomobryoidea</taxon>
        <taxon>Orchesellidae</taxon>
        <taxon>Orchesellinae</taxon>
        <taxon>Orchesella</taxon>
    </lineage>
</organism>
<sequence length="122" mass="13607">MENMKEISPEVTFRKCRNFFVNTWSDIKKMTAPLIFVAVIFAIPIAFIIAICPRIVKYMFQVIIALFAVALLLVVTAGIIIPLVIVVTFFAIIALVSNLIKWMLGIGSTSSSDSSTPRRGRR</sequence>
<dbReference type="Proteomes" id="UP001642540">
    <property type="component" value="Unassembled WGS sequence"/>
</dbReference>
<feature type="transmembrane region" description="Helical" evidence="1">
    <location>
        <begin position="62"/>
        <end position="95"/>
    </location>
</feature>
<comment type="caution">
    <text evidence="2">The sequence shown here is derived from an EMBL/GenBank/DDBJ whole genome shotgun (WGS) entry which is preliminary data.</text>
</comment>
<name>A0ABP1RBP3_9HEXA</name>
<evidence type="ECO:0000256" key="1">
    <source>
        <dbReference type="SAM" id="Phobius"/>
    </source>
</evidence>
<protein>
    <recommendedName>
        <fullName evidence="4">ABC transmembrane type-1 domain-containing protein</fullName>
    </recommendedName>
</protein>
<evidence type="ECO:0000313" key="3">
    <source>
        <dbReference type="Proteomes" id="UP001642540"/>
    </source>
</evidence>
<accession>A0ABP1RBP3</accession>
<keyword evidence="1" id="KW-0812">Transmembrane</keyword>
<evidence type="ECO:0000313" key="2">
    <source>
        <dbReference type="EMBL" id="CAL8125631.1"/>
    </source>
</evidence>
<evidence type="ECO:0008006" key="4">
    <source>
        <dbReference type="Google" id="ProtNLM"/>
    </source>
</evidence>
<keyword evidence="3" id="KW-1185">Reference proteome</keyword>
<gene>
    <name evidence="2" type="ORF">ODALV1_LOCUS21052</name>
</gene>
<feature type="transmembrane region" description="Helical" evidence="1">
    <location>
        <begin position="34"/>
        <end position="56"/>
    </location>
</feature>
<proteinExistence type="predicted"/>
<keyword evidence="1" id="KW-0472">Membrane</keyword>
<dbReference type="EMBL" id="CAXLJM020000069">
    <property type="protein sequence ID" value="CAL8125631.1"/>
    <property type="molecule type" value="Genomic_DNA"/>
</dbReference>
<reference evidence="2 3" key="1">
    <citation type="submission" date="2024-08" db="EMBL/GenBank/DDBJ databases">
        <authorList>
            <person name="Cucini C."/>
            <person name="Frati F."/>
        </authorList>
    </citation>
    <scope>NUCLEOTIDE SEQUENCE [LARGE SCALE GENOMIC DNA]</scope>
</reference>
<keyword evidence="1" id="KW-1133">Transmembrane helix</keyword>